<proteinExistence type="predicted"/>
<evidence type="ECO:0000256" key="1">
    <source>
        <dbReference type="SAM" id="Phobius"/>
    </source>
</evidence>
<keyword evidence="1" id="KW-1133">Transmembrane helix</keyword>
<name>A0AAD3HDZ7_9STRA</name>
<organism evidence="2 3">
    <name type="scientific">Chaetoceros tenuissimus</name>
    <dbReference type="NCBI Taxonomy" id="426638"/>
    <lineage>
        <taxon>Eukaryota</taxon>
        <taxon>Sar</taxon>
        <taxon>Stramenopiles</taxon>
        <taxon>Ochrophyta</taxon>
        <taxon>Bacillariophyta</taxon>
        <taxon>Coscinodiscophyceae</taxon>
        <taxon>Chaetocerotophycidae</taxon>
        <taxon>Chaetocerotales</taxon>
        <taxon>Chaetocerotaceae</taxon>
        <taxon>Chaetoceros</taxon>
    </lineage>
</organism>
<sequence>MSSRGFLLLVRSIFFCCGFYSIFFHLQISHEIEAYSTTDTSRSLQVDPLPTSATACNTQSTDNDSSIYPSQETAVIISTHLVPSHPSLDLLQQVIQGYRENLIGLPKDAPLIITVDGIKTEGQNARIDMVETTESKKIYHEYLQNLHKEFGLVENVRIVVTGMNIGLSKMLKQVIDAYINVNITKYMYLLQHDLKFTRPVNHTAIIELAKAFPDHVNIVNFKRNKRFCKNITNGDIIEKGSGIQFRKTTRWSDQNQFARISHFVKDVLPEVASDNGASMPFPEMRMMRLAEQNCEKYGVYEYNAGFHGMYQHLDGSERLGENLAKRIREGEIQFSTLNDYTKAHLKKMGVNVTQLLEEVRAKGLQM</sequence>
<protein>
    <submittedName>
        <fullName evidence="2">Uncharacterized protein</fullName>
    </submittedName>
</protein>
<accession>A0AAD3HDZ7</accession>
<keyword evidence="3" id="KW-1185">Reference proteome</keyword>
<evidence type="ECO:0000313" key="3">
    <source>
        <dbReference type="Proteomes" id="UP001054902"/>
    </source>
</evidence>
<evidence type="ECO:0000313" key="2">
    <source>
        <dbReference type="EMBL" id="GFH59538.1"/>
    </source>
</evidence>
<comment type="caution">
    <text evidence="2">The sequence shown here is derived from an EMBL/GenBank/DDBJ whole genome shotgun (WGS) entry which is preliminary data.</text>
</comment>
<reference evidence="2 3" key="1">
    <citation type="journal article" date="2021" name="Sci. Rep.">
        <title>The genome of the diatom Chaetoceros tenuissimus carries an ancient integrated fragment of an extant virus.</title>
        <authorList>
            <person name="Hongo Y."/>
            <person name="Kimura K."/>
            <person name="Takaki Y."/>
            <person name="Yoshida Y."/>
            <person name="Baba S."/>
            <person name="Kobayashi G."/>
            <person name="Nagasaki K."/>
            <person name="Hano T."/>
            <person name="Tomaru Y."/>
        </authorList>
    </citation>
    <scope>NUCLEOTIDE SEQUENCE [LARGE SCALE GENOMIC DNA]</scope>
    <source>
        <strain evidence="2 3">NIES-3715</strain>
    </source>
</reference>
<keyword evidence="1" id="KW-0472">Membrane</keyword>
<dbReference type="Proteomes" id="UP001054902">
    <property type="component" value="Unassembled WGS sequence"/>
</dbReference>
<gene>
    <name evidence="2" type="ORF">CTEN210_16014</name>
</gene>
<dbReference type="EMBL" id="BLLK01000069">
    <property type="protein sequence ID" value="GFH59538.1"/>
    <property type="molecule type" value="Genomic_DNA"/>
</dbReference>
<keyword evidence="1" id="KW-0812">Transmembrane</keyword>
<feature type="transmembrane region" description="Helical" evidence="1">
    <location>
        <begin position="6"/>
        <end position="26"/>
    </location>
</feature>
<dbReference type="AlphaFoldDB" id="A0AAD3HDZ7"/>